<evidence type="ECO:0000256" key="9">
    <source>
        <dbReference type="SAM" id="Phobius"/>
    </source>
</evidence>
<organism evidence="10 11">
    <name type="scientific">Pelomonas caseinilytica</name>
    <dbReference type="NCBI Taxonomy" id="2906763"/>
    <lineage>
        <taxon>Bacteria</taxon>
        <taxon>Pseudomonadati</taxon>
        <taxon>Pseudomonadota</taxon>
        <taxon>Betaproteobacteria</taxon>
        <taxon>Burkholderiales</taxon>
        <taxon>Sphaerotilaceae</taxon>
        <taxon>Roseateles</taxon>
    </lineage>
</organism>
<dbReference type="Proteomes" id="UP001201463">
    <property type="component" value="Unassembled WGS sequence"/>
</dbReference>
<keyword evidence="2" id="KW-0813">Transport</keyword>
<dbReference type="RefSeq" id="WP_233394198.1">
    <property type="nucleotide sequence ID" value="NZ_JAJTWT010000010.1"/>
</dbReference>
<evidence type="ECO:0000256" key="1">
    <source>
        <dbReference type="ARBA" id="ARBA00004429"/>
    </source>
</evidence>
<feature type="transmembrane region" description="Helical" evidence="9">
    <location>
        <begin position="12"/>
        <end position="30"/>
    </location>
</feature>
<accession>A0ABS8XJE7</accession>
<comment type="similarity">
    <text evidence="8">Belongs to the TsuA/YedE (TC 9.B.102) family.</text>
</comment>
<keyword evidence="3" id="KW-1003">Cell membrane</keyword>
<feature type="transmembrane region" description="Helical" evidence="9">
    <location>
        <begin position="120"/>
        <end position="141"/>
    </location>
</feature>
<evidence type="ECO:0000313" key="11">
    <source>
        <dbReference type="Proteomes" id="UP001201463"/>
    </source>
</evidence>
<evidence type="ECO:0000256" key="7">
    <source>
        <dbReference type="ARBA" id="ARBA00023136"/>
    </source>
</evidence>
<evidence type="ECO:0000256" key="5">
    <source>
        <dbReference type="ARBA" id="ARBA00022692"/>
    </source>
</evidence>
<comment type="subcellular location">
    <subcellularLocation>
        <location evidence="1">Cell inner membrane</location>
        <topology evidence="1">Multi-pass membrane protein</topology>
    </subcellularLocation>
</comment>
<keyword evidence="5 9" id="KW-0812">Transmembrane</keyword>
<dbReference type="InterPro" id="IPR007272">
    <property type="entry name" value="Sulf_transp_TsuA/YedE"/>
</dbReference>
<evidence type="ECO:0000256" key="8">
    <source>
        <dbReference type="ARBA" id="ARBA00035655"/>
    </source>
</evidence>
<evidence type="ECO:0000256" key="4">
    <source>
        <dbReference type="ARBA" id="ARBA00022519"/>
    </source>
</evidence>
<keyword evidence="11" id="KW-1185">Reference proteome</keyword>
<feature type="transmembrane region" description="Helical" evidence="9">
    <location>
        <begin position="84"/>
        <end position="100"/>
    </location>
</feature>
<dbReference type="PANTHER" id="PTHR30574">
    <property type="entry name" value="INNER MEMBRANE PROTEIN YEDE"/>
    <property type="match status" value="1"/>
</dbReference>
<feature type="transmembrane region" description="Helical" evidence="9">
    <location>
        <begin position="51"/>
        <end position="72"/>
    </location>
</feature>
<dbReference type="PANTHER" id="PTHR30574:SF1">
    <property type="entry name" value="SULPHUR TRANSPORT DOMAIN-CONTAINING PROTEIN"/>
    <property type="match status" value="1"/>
</dbReference>
<name>A0ABS8XJE7_9BURK</name>
<keyword evidence="7 9" id="KW-0472">Membrane</keyword>
<dbReference type="Pfam" id="PF04143">
    <property type="entry name" value="Sulf_transp"/>
    <property type="match status" value="1"/>
</dbReference>
<evidence type="ECO:0000256" key="6">
    <source>
        <dbReference type="ARBA" id="ARBA00022989"/>
    </source>
</evidence>
<evidence type="ECO:0000313" key="10">
    <source>
        <dbReference type="EMBL" id="MCE4539677.1"/>
    </source>
</evidence>
<proteinExistence type="inferred from homology"/>
<gene>
    <name evidence="10" type="ORF">LXT12_20705</name>
</gene>
<sequence length="145" mass="13948">MDLVTPFTPLPAALGGALIGTAAVLLLGLNGRVAGVSGIYGGLLPGRAGDIAWRLAFLAGLPAGAALANGWLGGAPTPLPTSPALLVASGALVGYGTTLARGCTSGHGVCGLARLSGRSLAAVATFLATGVLTVTLMRHALGAAP</sequence>
<keyword evidence="4" id="KW-0997">Cell inner membrane</keyword>
<evidence type="ECO:0000256" key="3">
    <source>
        <dbReference type="ARBA" id="ARBA00022475"/>
    </source>
</evidence>
<evidence type="ECO:0000256" key="2">
    <source>
        <dbReference type="ARBA" id="ARBA00022448"/>
    </source>
</evidence>
<keyword evidence="6 9" id="KW-1133">Transmembrane helix</keyword>
<protein>
    <submittedName>
        <fullName evidence="10">YeeE/YedE family protein</fullName>
    </submittedName>
</protein>
<reference evidence="10 11" key="1">
    <citation type="submission" date="2021-12" db="EMBL/GenBank/DDBJ databases">
        <title>Genome seq of p7.</title>
        <authorList>
            <person name="Seo T."/>
        </authorList>
    </citation>
    <scope>NUCLEOTIDE SEQUENCE [LARGE SCALE GENOMIC DNA]</scope>
    <source>
        <strain evidence="10 11">P7</strain>
    </source>
</reference>
<comment type="caution">
    <text evidence="10">The sequence shown here is derived from an EMBL/GenBank/DDBJ whole genome shotgun (WGS) entry which is preliminary data.</text>
</comment>
<dbReference type="EMBL" id="JAJTWT010000010">
    <property type="protein sequence ID" value="MCE4539677.1"/>
    <property type="molecule type" value="Genomic_DNA"/>
</dbReference>